<evidence type="ECO:0008006" key="3">
    <source>
        <dbReference type="Google" id="ProtNLM"/>
    </source>
</evidence>
<dbReference type="Proteomes" id="UP000822993">
    <property type="component" value="Unassembled WGS sequence"/>
</dbReference>
<keyword evidence="2" id="KW-1185">Reference proteome</keyword>
<dbReference type="EMBL" id="JACSPN010000017">
    <property type="protein sequence ID" value="MBE7701223.1"/>
    <property type="molecule type" value="Genomic_DNA"/>
</dbReference>
<name>A0A9D5U9X4_9CELL</name>
<accession>A0A9D5U9X4</accession>
<sequence length="286" mass="30066">MTDLTVHQPGAPAALNDKIRYAQALSGSNLLPKQYREQPANLLFALEYADALGVAPINAITSIHVIEGKPSASADLIASLVRRAGHRLRVSGDDTFAEATILRADDPDYPFTVRWDMAKARQAGLTGKGVWKAYPSAMLRSRAITEVARMAAPDALFGVIYTPEELGAEVDAAGDVVQSVSTPGRQVSAPVADRSGMARLRAAVHVEEPVAPVAPAAPVDVVDAEVMASPEQRNAVIVALAADGVPEDPASILAALSERVGREISHTRDLTADEAEQILLALGGEG</sequence>
<evidence type="ECO:0000313" key="1">
    <source>
        <dbReference type="EMBL" id="MBE7701223.1"/>
    </source>
</evidence>
<organism evidence="1 2">
    <name type="scientific">Oerskovia douganii</name>
    <dbReference type="NCBI Taxonomy" id="2762210"/>
    <lineage>
        <taxon>Bacteria</taxon>
        <taxon>Bacillati</taxon>
        <taxon>Actinomycetota</taxon>
        <taxon>Actinomycetes</taxon>
        <taxon>Micrococcales</taxon>
        <taxon>Cellulomonadaceae</taxon>
        <taxon>Oerskovia</taxon>
    </lineage>
</organism>
<protein>
    <recommendedName>
        <fullName evidence="3">Recombinase RecT</fullName>
    </recommendedName>
</protein>
<comment type="caution">
    <text evidence="1">The sequence shown here is derived from an EMBL/GenBank/DDBJ whole genome shotgun (WGS) entry which is preliminary data.</text>
</comment>
<dbReference type="RefSeq" id="WP_193720483.1">
    <property type="nucleotide sequence ID" value="NZ_JACSPN010000017.1"/>
</dbReference>
<reference evidence="1 2" key="1">
    <citation type="submission" date="2020-08" db="EMBL/GenBank/DDBJ databases">
        <title>A Genomic Blueprint of the Chicken Gut Microbiome.</title>
        <authorList>
            <person name="Gilroy R."/>
            <person name="Ravi A."/>
            <person name="Getino M."/>
            <person name="Pursley I."/>
            <person name="Horton D.L."/>
            <person name="Alikhan N.-F."/>
            <person name="Baker D."/>
            <person name="Gharbi K."/>
            <person name="Hall N."/>
            <person name="Watson M."/>
            <person name="Adriaenssens E.M."/>
            <person name="Foster-Nyarko E."/>
            <person name="Jarju S."/>
            <person name="Secka A."/>
            <person name="Antonio M."/>
            <person name="Oren A."/>
            <person name="Chaudhuri R."/>
            <person name="La Ragione R.M."/>
            <person name="Hildebrand F."/>
            <person name="Pallen M.J."/>
        </authorList>
    </citation>
    <scope>NUCLEOTIDE SEQUENCE [LARGE SCALE GENOMIC DNA]</scope>
    <source>
        <strain evidence="1 2">Sa1BUA8</strain>
    </source>
</reference>
<dbReference type="AlphaFoldDB" id="A0A9D5U9X4"/>
<proteinExistence type="predicted"/>
<evidence type="ECO:0000313" key="2">
    <source>
        <dbReference type="Proteomes" id="UP000822993"/>
    </source>
</evidence>
<gene>
    <name evidence="1" type="ORF">H9623_13045</name>
</gene>